<comment type="cofactor">
    <cofactor evidence="1">
        <name>Mg(2+)</name>
        <dbReference type="ChEBI" id="CHEBI:18420"/>
    </cofactor>
</comment>
<dbReference type="GO" id="GO:0008299">
    <property type="term" value="P:isoprenoid biosynthetic process"/>
    <property type="evidence" value="ECO:0007669"/>
    <property type="project" value="InterPro"/>
</dbReference>
<keyword evidence="3 6" id="KW-0808">Transferase</keyword>
<evidence type="ECO:0000256" key="3">
    <source>
        <dbReference type="ARBA" id="ARBA00022679"/>
    </source>
</evidence>
<comment type="similarity">
    <text evidence="2 6">Belongs to the FPP/GGPP synthase family.</text>
</comment>
<dbReference type="InterPro" id="IPR000092">
    <property type="entry name" value="Polyprenyl_synt"/>
</dbReference>
<proteinExistence type="inferred from homology"/>
<dbReference type="Gene3D" id="1.10.600.10">
    <property type="entry name" value="Farnesyl Diphosphate Synthase"/>
    <property type="match status" value="1"/>
</dbReference>
<dbReference type="InterPro" id="IPR008949">
    <property type="entry name" value="Isoprenoid_synthase_dom_sf"/>
</dbReference>
<evidence type="ECO:0000256" key="5">
    <source>
        <dbReference type="ARBA" id="ARBA00022842"/>
    </source>
</evidence>
<keyword evidence="5" id="KW-0460">Magnesium</keyword>
<name>A0A1G7QQI6_9PROT</name>
<evidence type="ECO:0000313" key="7">
    <source>
        <dbReference type="EMBL" id="SDG00768.1"/>
    </source>
</evidence>
<evidence type="ECO:0000256" key="6">
    <source>
        <dbReference type="RuleBase" id="RU004466"/>
    </source>
</evidence>
<dbReference type="PANTHER" id="PTHR12001">
    <property type="entry name" value="GERANYLGERANYL PYROPHOSPHATE SYNTHASE"/>
    <property type="match status" value="1"/>
</dbReference>
<evidence type="ECO:0000256" key="2">
    <source>
        <dbReference type="ARBA" id="ARBA00006706"/>
    </source>
</evidence>
<dbReference type="OrthoDB" id="9805316at2"/>
<dbReference type="SFLD" id="SFLDS00005">
    <property type="entry name" value="Isoprenoid_Synthase_Type_I"/>
    <property type="match status" value="1"/>
</dbReference>
<evidence type="ECO:0000256" key="1">
    <source>
        <dbReference type="ARBA" id="ARBA00001946"/>
    </source>
</evidence>
<dbReference type="STRING" id="1082479.SAMN05216241_104104"/>
<reference evidence="7 8" key="1">
    <citation type="submission" date="2016-10" db="EMBL/GenBank/DDBJ databases">
        <authorList>
            <person name="de Groot N.N."/>
        </authorList>
    </citation>
    <scope>NUCLEOTIDE SEQUENCE [LARGE SCALE GENOMIC DNA]</scope>
    <source>
        <strain evidence="7 8">DSM 25584</strain>
    </source>
</reference>
<accession>A0A1G7QQI6</accession>
<dbReference type="GO" id="GO:0004659">
    <property type="term" value="F:prenyltransferase activity"/>
    <property type="evidence" value="ECO:0007669"/>
    <property type="project" value="InterPro"/>
</dbReference>
<protein>
    <submittedName>
        <fullName evidence="7">Geranylgeranyl diphosphate synthase, type I</fullName>
    </submittedName>
</protein>
<dbReference type="PROSITE" id="PS00723">
    <property type="entry name" value="POLYPRENYL_SYNTHASE_1"/>
    <property type="match status" value="1"/>
</dbReference>
<dbReference type="SUPFAM" id="SSF48576">
    <property type="entry name" value="Terpenoid synthases"/>
    <property type="match status" value="1"/>
</dbReference>
<sequence>MTGNADTPLEAALAQARTQAPAVEARLRTAWADTPLAAAGAAHDAAGGKRSRVRLTLTAAALLGCDARDAEAAAAAVELLHNASLVHDDLIDEDATRRGVPSVWKTHGTAGAVLLGDRLLAAAHAEAAATGAPRELVQALSATARRLVDGVARERAPAATAPGDAARDAYLDLARDKSGALFAFAVDAALILAGVPHRERHVARTAFEALGAAYQIGDDLADLDGHKLGRPAGGDVAAARLCAPVAALRALGEPATVAAFDRFLAAPEDAEIWIARLRGADVRAEITGWRDGLMGDAASAAARLRPELRAFTGWAATAIGGPAPSEEAPACAAATP</sequence>
<dbReference type="AlphaFoldDB" id="A0A1G7QQI6"/>
<dbReference type="InterPro" id="IPR033749">
    <property type="entry name" value="Polyprenyl_synt_CS"/>
</dbReference>
<dbReference type="PANTHER" id="PTHR12001:SF69">
    <property type="entry name" value="ALL TRANS-POLYPRENYL-DIPHOSPHATE SYNTHASE PDSS1"/>
    <property type="match status" value="1"/>
</dbReference>
<dbReference type="Proteomes" id="UP000199415">
    <property type="component" value="Unassembled WGS sequence"/>
</dbReference>
<dbReference type="Pfam" id="PF00348">
    <property type="entry name" value="polyprenyl_synt"/>
    <property type="match status" value="1"/>
</dbReference>
<gene>
    <name evidence="7" type="ORF">SAMN05216241_104104</name>
</gene>
<keyword evidence="8" id="KW-1185">Reference proteome</keyword>
<keyword evidence="4" id="KW-0479">Metal-binding</keyword>
<evidence type="ECO:0000313" key="8">
    <source>
        <dbReference type="Proteomes" id="UP000199415"/>
    </source>
</evidence>
<dbReference type="GO" id="GO:0046872">
    <property type="term" value="F:metal ion binding"/>
    <property type="evidence" value="ECO:0007669"/>
    <property type="project" value="UniProtKB-KW"/>
</dbReference>
<evidence type="ECO:0000256" key="4">
    <source>
        <dbReference type="ARBA" id="ARBA00022723"/>
    </source>
</evidence>
<organism evidence="7 8">
    <name type="scientific">Limimonas halophila</name>
    <dbReference type="NCBI Taxonomy" id="1082479"/>
    <lineage>
        <taxon>Bacteria</taxon>
        <taxon>Pseudomonadati</taxon>
        <taxon>Pseudomonadota</taxon>
        <taxon>Alphaproteobacteria</taxon>
        <taxon>Rhodospirillales</taxon>
        <taxon>Rhodovibrionaceae</taxon>
        <taxon>Limimonas</taxon>
    </lineage>
</organism>
<dbReference type="PROSITE" id="PS00444">
    <property type="entry name" value="POLYPRENYL_SYNTHASE_2"/>
    <property type="match status" value="1"/>
</dbReference>
<dbReference type="RefSeq" id="WP_090019496.1">
    <property type="nucleotide sequence ID" value="NZ_FNCE01000004.1"/>
</dbReference>
<dbReference type="EMBL" id="FNCE01000004">
    <property type="protein sequence ID" value="SDG00768.1"/>
    <property type="molecule type" value="Genomic_DNA"/>
</dbReference>